<gene>
    <name evidence="2" type="ORF">Bequi_12575</name>
</gene>
<sequence length="70" mass="7430">MTAPHSVPESLGASIRAARREARLTQTELGELAGLSDRTVREIENGSPSPAVGSVLRLLEILGLHVSVTR</sequence>
<dbReference type="CDD" id="cd00093">
    <property type="entry name" value="HTH_XRE"/>
    <property type="match status" value="1"/>
</dbReference>
<dbReference type="SUPFAM" id="SSF47413">
    <property type="entry name" value="lambda repressor-like DNA-binding domains"/>
    <property type="match status" value="1"/>
</dbReference>
<dbReference type="Pfam" id="PF01381">
    <property type="entry name" value="HTH_3"/>
    <property type="match status" value="1"/>
</dbReference>
<keyword evidence="3" id="KW-1185">Reference proteome</keyword>
<reference evidence="2" key="1">
    <citation type="submission" date="2022-02" db="EMBL/GenBank/DDBJ databases">
        <authorList>
            <person name="Lee M."/>
            <person name="Kim S.-J."/>
            <person name="Jung M.-Y."/>
        </authorList>
    </citation>
    <scope>NUCLEOTIDE SEQUENCE</scope>
    <source>
        <strain evidence="2">JHP9</strain>
    </source>
</reference>
<dbReference type="Gene3D" id="1.10.260.40">
    <property type="entry name" value="lambda repressor-like DNA-binding domains"/>
    <property type="match status" value="1"/>
</dbReference>
<protein>
    <submittedName>
        <fullName evidence="2">Helix-turn-helix domain-containing protein</fullName>
    </submittedName>
</protein>
<evidence type="ECO:0000313" key="2">
    <source>
        <dbReference type="EMBL" id="MCL6424202.1"/>
    </source>
</evidence>
<feature type="domain" description="HTH cro/C1-type" evidence="1">
    <location>
        <begin position="15"/>
        <end position="69"/>
    </location>
</feature>
<dbReference type="InterPro" id="IPR010982">
    <property type="entry name" value="Lambda_DNA-bd_dom_sf"/>
</dbReference>
<organism evidence="2 3">
    <name type="scientific">Brachybacterium equifaecis</name>
    <dbReference type="NCBI Taxonomy" id="2910770"/>
    <lineage>
        <taxon>Bacteria</taxon>
        <taxon>Bacillati</taxon>
        <taxon>Actinomycetota</taxon>
        <taxon>Actinomycetes</taxon>
        <taxon>Micrococcales</taxon>
        <taxon>Dermabacteraceae</taxon>
        <taxon>Brachybacterium</taxon>
    </lineage>
</organism>
<proteinExistence type="predicted"/>
<dbReference type="RefSeq" id="WP_249738283.1">
    <property type="nucleotide sequence ID" value="NZ_JAKNCJ010000009.1"/>
</dbReference>
<dbReference type="Proteomes" id="UP001203761">
    <property type="component" value="Unassembled WGS sequence"/>
</dbReference>
<accession>A0ABT0R2P8</accession>
<dbReference type="SMART" id="SM00530">
    <property type="entry name" value="HTH_XRE"/>
    <property type="match status" value="1"/>
</dbReference>
<name>A0ABT0R2P8_9MICO</name>
<dbReference type="PROSITE" id="PS50943">
    <property type="entry name" value="HTH_CROC1"/>
    <property type="match status" value="1"/>
</dbReference>
<comment type="caution">
    <text evidence="2">The sequence shown here is derived from an EMBL/GenBank/DDBJ whole genome shotgun (WGS) entry which is preliminary data.</text>
</comment>
<dbReference type="EMBL" id="JAKNCJ010000009">
    <property type="protein sequence ID" value="MCL6424202.1"/>
    <property type="molecule type" value="Genomic_DNA"/>
</dbReference>
<evidence type="ECO:0000259" key="1">
    <source>
        <dbReference type="PROSITE" id="PS50943"/>
    </source>
</evidence>
<dbReference type="InterPro" id="IPR001387">
    <property type="entry name" value="Cro/C1-type_HTH"/>
</dbReference>
<evidence type="ECO:0000313" key="3">
    <source>
        <dbReference type="Proteomes" id="UP001203761"/>
    </source>
</evidence>